<dbReference type="EMBL" id="LAZP02000309">
    <property type="protein sequence ID" value="PFH58262.1"/>
    <property type="molecule type" value="Genomic_DNA"/>
</dbReference>
<reference evidence="1 2" key="1">
    <citation type="journal article" date="2015" name="BMC Genomics">
        <title>Gene expression during zombie ant biting behavior reflects the complexity underlying fungal parasitic behavioral manipulation.</title>
        <authorList>
            <person name="de Bekker C."/>
            <person name="Ohm R.A."/>
            <person name="Loreto R.G."/>
            <person name="Sebastian A."/>
            <person name="Albert I."/>
            <person name="Merrow M."/>
            <person name="Brachmann A."/>
            <person name="Hughes D.P."/>
        </authorList>
    </citation>
    <scope>NUCLEOTIDE SEQUENCE [LARGE SCALE GENOMIC DNA]</scope>
    <source>
        <strain evidence="1 2">SC16a</strain>
    </source>
</reference>
<reference evidence="1 2" key="2">
    <citation type="journal article" date="2017" name="Sci. Rep.">
        <title>Ant-infecting Ophiocordyceps genomes reveal a high diversity of potential behavioral manipulation genes and a possible major role for enterotoxins.</title>
        <authorList>
            <person name="de Bekker C."/>
            <person name="Ohm R.A."/>
            <person name="Evans H.C."/>
            <person name="Brachmann A."/>
            <person name="Hughes D.P."/>
        </authorList>
    </citation>
    <scope>NUCLEOTIDE SEQUENCE [LARGE SCALE GENOMIC DNA]</scope>
    <source>
        <strain evidence="1 2">SC16a</strain>
    </source>
</reference>
<accession>A0A2A9PBG5</accession>
<keyword evidence="2" id="KW-1185">Reference proteome</keyword>
<name>A0A2A9PBG5_OPHUN</name>
<protein>
    <submittedName>
        <fullName evidence="1">Uncharacterized protein</fullName>
    </submittedName>
</protein>
<proteinExistence type="predicted"/>
<dbReference type="AlphaFoldDB" id="A0A2A9PBG5"/>
<comment type="caution">
    <text evidence="1">The sequence shown here is derived from an EMBL/GenBank/DDBJ whole genome shotgun (WGS) entry which is preliminary data.</text>
</comment>
<gene>
    <name evidence="1" type="ORF">XA68_13931</name>
</gene>
<sequence>MIFFGALHSVVGPTRNRVCSSSCLEAGKKFFQRPHHPTFHLHGALYLRHTPLARRTLLAAAHRRTLRSLTLRRKYQSNVPFLILNQLLAKHSACKGRPTCIMPTPKASPQVENRTVYAGYRLPRVVQSLLSDLNLYHAERIDAAHLRRMLNRIPGRRSLIADTIAKCGRIMKTRPKEGKKCAAIIQMCLELGNIADDLPTPSFPIMRLPAEIRANILHRIIANTFPSEGVVPTTCDSDCGCPRHREEYWPQPWERQAMPTLLSTVLRQEYSRIFYRSKTFRFRCTCELLAHLSNVDFFNNVRRINVHWCGKDSAEAFERLADCPRLETLDVGVSKFTNTFLSARALSMKDFFPTNYRTTRIVDTNGLDELLRIRGLKSARAVRVARFFAVPESVEMERAALGNILKDLLTEPREEADDETPTNSQQ</sequence>
<dbReference type="OrthoDB" id="4761172at2759"/>
<evidence type="ECO:0000313" key="1">
    <source>
        <dbReference type="EMBL" id="PFH58262.1"/>
    </source>
</evidence>
<dbReference type="Proteomes" id="UP000037136">
    <property type="component" value="Unassembled WGS sequence"/>
</dbReference>
<evidence type="ECO:0000313" key="2">
    <source>
        <dbReference type="Proteomes" id="UP000037136"/>
    </source>
</evidence>
<organism evidence="1 2">
    <name type="scientific">Ophiocordyceps unilateralis</name>
    <name type="common">Zombie-ant fungus</name>
    <name type="synonym">Torrubia unilateralis</name>
    <dbReference type="NCBI Taxonomy" id="268505"/>
    <lineage>
        <taxon>Eukaryota</taxon>
        <taxon>Fungi</taxon>
        <taxon>Dikarya</taxon>
        <taxon>Ascomycota</taxon>
        <taxon>Pezizomycotina</taxon>
        <taxon>Sordariomycetes</taxon>
        <taxon>Hypocreomycetidae</taxon>
        <taxon>Hypocreales</taxon>
        <taxon>Ophiocordycipitaceae</taxon>
        <taxon>Ophiocordyceps</taxon>
    </lineage>
</organism>